<comment type="caution">
    <text evidence="2">The sequence shown here is derived from an EMBL/GenBank/DDBJ whole genome shotgun (WGS) entry which is preliminary data.</text>
</comment>
<feature type="transmembrane region" description="Helical" evidence="1">
    <location>
        <begin position="105"/>
        <end position="123"/>
    </location>
</feature>
<organism evidence="2 3">
    <name type="scientific">Liquorilactobacillus oeni DSM 19972</name>
    <dbReference type="NCBI Taxonomy" id="1423777"/>
    <lineage>
        <taxon>Bacteria</taxon>
        <taxon>Bacillati</taxon>
        <taxon>Bacillota</taxon>
        <taxon>Bacilli</taxon>
        <taxon>Lactobacillales</taxon>
        <taxon>Lactobacillaceae</taxon>
        <taxon>Liquorilactobacillus</taxon>
    </lineage>
</organism>
<name>A0A0R1MI86_9LACO</name>
<dbReference type="AlphaFoldDB" id="A0A0R1MI86"/>
<feature type="transmembrane region" description="Helical" evidence="1">
    <location>
        <begin position="41"/>
        <end position="64"/>
    </location>
</feature>
<proteinExistence type="predicted"/>
<evidence type="ECO:0000313" key="2">
    <source>
        <dbReference type="EMBL" id="KRL04858.1"/>
    </source>
</evidence>
<dbReference type="RefSeq" id="WP_057896799.1">
    <property type="nucleotide sequence ID" value="NZ_AZEH01000039.1"/>
</dbReference>
<accession>A0A0R1MI86</accession>
<keyword evidence="1" id="KW-0812">Transmembrane</keyword>
<dbReference type="EMBL" id="AZEH01000039">
    <property type="protein sequence ID" value="KRL04858.1"/>
    <property type="molecule type" value="Genomic_DNA"/>
</dbReference>
<dbReference type="InterPro" id="IPR030949">
    <property type="entry name" value="ECF_S_folate_fam"/>
</dbReference>
<dbReference type="STRING" id="1423777.FD46_GL001996"/>
<dbReference type="PATRIC" id="fig|1423777.3.peg.2053"/>
<keyword evidence="1" id="KW-0472">Membrane</keyword>
<feature type="transmembrane region" description="Helical" evidence="1">
    <location>
        <begin position="12"/>
        <end position="35"/>
    </location>
</feature>
<dbReference type="InterPro" id="IPR024529">
    <property type="entry name" value="ECF_trnsprt_substrate-spec"/>
</dbReference>
<reference evidence="2 3" key="1">
    <citation type="journal article" date="2015" name="Genome Announc.">
        <title>Expanding the biotechnology potential of lactobacilli through comparative genomics of 213 strains and associated genera.</title>
        <authorList>
            <person name="Sun Z."/>
            <person name="Harris H.M."/>
            <person name="McCann A."/>
            <person name="Guo C."/>
            <person name="Argimon S."/>
            <person name="Zhang W."/>
            <person name="Yang X."/>
            <person name="Jeffery I.B."/>
            <person name="Cooney J.C."/>
            <person name="Kagawa T.F."/>
            <person name="Liu W."/>
            <person name="Song Y."/>
            <person name="Salvetti E."/>
            <person name="Wrobel A."/>
            <person name="Rasinkangas P."/>
            <person name="Parkhill J."/>
            <person name="Rea M.C."/>
            <person name="O'Sullivan O."/>
            <person name="Ritari J."/>
            <person name="Douillard F.P."/>
            <person name="Paul Ross R."/>
            <person name="Yang R."/>
            <person name="Briner A.E."/>
            <person name="Felis G.E."/>
            <person name="de Vos W.M."/>
            <person name="Barrangou R."/>
            <person name="Klaenhammer T.R."/>
            <person name="Caufield P.W."/>
            <person name="Cui Y."/>
            <person name="Zhang H."/>
            <person name="O'Toole P.W."/>
        </authorList>
    </citation>
    <scope>NUCLEOTIDE SEQUENCE [LARGE SCALE GENOMIC DNA]</scope>
    <source>
        <strain evidence="2 3">DSM 19972</strain>
    </source>
</reference>
<dbReference type="OrthoDB" id="4624at2"/>
<gene>
    <name evidence="2" type="ORF">FD46_GL001996</name>
</gene>
<dbReference type="Proteomes" id="UP000051686">
    <property type="component" value="Unassembled WGS sequence"/>
</dbReference>
<dbReference type="NCBIfam" id="TIGR04518">
    <property type="entry name" value="ECF_S_folT_fam"/>
    <property type="match status" value="1"/>
</dbReference>
<sequence>MNSFVARLTTRNVALLGFLVALNIVVAKFLSFGIWSLRVSFTFVIVFFMALWFGPLLAGIAAGCADIVGTLIFGGIGGYFFGFTISAFIGAFVYGLFFYRKEVQLWRIIAAVLINVLLVDALLNTFWLMELYHASFWALFPTRIVKELLMIPVQILLLYFVGNNKTLRSLKNRI</sequence>
<keyword evidence="3" id="KW-1185">Reference proteome</keyword>
<keyword evidence="1" id="KW-1133">Transmembrane helix</keyword>
<dbReference type="Pfam" id="PF12822">
    <property type="entry name" value="ECF_trnsprt"/>
    <property type="match status" value="1"/>
</dbReference>
<protein>
    <submittedName>
        <fullName evidence="2">Uncharacterized protein</fullName>
    </submittedName>
</protein>
<feature type="transmembrane region" description="Helical" evidence="1">
    <location>
        <begin position="76"/>
        <end position="99"/>
    </location>
</feature>
<dbReference type="GO" id="GO:0022857">
    <property type="term" value="F:transmembrane transporter activity"/>
    <property type="evidence" value="ECO:0007669"/>
    <property type="project" value="InterPro"/>
</dbReference>
<dbReference type="Gene3D" id="1.10.1760.20">
    <property type="match status" value="1"/>
</dbReference>
<evidence type="ECO:0000256" key="1">
    <source>
        <dbReference type="SAM" id="Phobius"/>
    </source>
</evidence>
<evidence type="ECO:0000313" key="3">
    <source>
        <dbReference type="Proteomes" id="UP000051686"/>
    </source>
</evidence>
<feature type="transmembrane region" description="Helical" evidence="1">
    <location>
        <begin position="144"/>
        <end position="162"/>
    </location>
</feature>